<reference evidence="1" key="2">
    <citation type="submission" date="2023-02" db="EMBL/GenBank/DDBJ databases">
        <authorList>
            <consortium name="DOE Joint Genome Institute"/>
            <person name="Mondo S.J."/>
            <person name="Chang Y."/>
            <person name="Wang Y."/>
            <person name="Ahrendt S."/>
            <person name="Andreopoulos W."/>
            <person name="Barry K."/>
            <person name="Beard J."/>
            <person name="Benny G.L."/>
            <person name="Blankenship S."/>
            <person name="Bonito G."/>
            <person name="Cuomo C."/>
            <person name="Desiro A."/>
            <person name="Gervers K.A."/>
            <person name="Hundley H."/>
            <person name="Kuo A."/>
            <person name="LaButti K."/>
            <person name="Lang B.F."/>
            <person name="Lipzen A."/>
            <person name="O'Donnell K."/>
            <person name="Pangilinan J."/>
            <person name="Reynolds N."/>
            <person name="Sandor L."/>
            <person name="Smith M.W."/>
            <person name="Tsang A."/>
            <person name="Grigoriev I.V."/>
            <person name="Stajich J.E."/>
            <person name="Spatafora J.W."/>
        </authorList>
    </citation>
    <scope>NUCLEOTIDE SEQUENCE</scope>
    <source>
        <strain evidence="1">RSA 2281</strain>
    </source>
</reference>
<comment type="caution">
    <text evidence="1">The sequence shown here is derived from an EMBL/GenBank/DDBJ whole genome shotgun (WGS) entry which is preliminary data.</text>
</comment>
<keyword evidence="2" id="KW-1185">Reference proteome</keyword>
<evidence type="ECO:0000313" key="2">
    <source>
        <dbReference type="Proteomes" id="UP001209540"/>
    </source>
</evidence>
<name>A0AAD5K0K1_9FUNG</name>
<dbReference type="EMBL" id="JAIXMP010000013">
    <property type="protein sequence ID" value="KAI9263328.1"/>
    <property type="molecule type" value="Genomic_DNA"/>
</dbReference>
<protein>
    <submittedName>
        <fullName evidence="1">Uncharacterized protein</fullName>
    </submittedName>
</protein>
<reference evidence="1" key="1">
    <citation type="journal article" date="2022" name="IScience">
        <title>Evolution of zygomycete secretomes and the origins of terrestrial fungal ecologies.</title>
        <authorList>
            <person name="Chang Y."/>
            <person name="Wang Y."/>
            <person name="Mondo S."/>
            <person name="Ahrendt S."/>
            <person name="Andreopoulos W."/>
            <person name="Barry K."/>
            <person name="Beard J."/>
            <person name="Benny G.L."/>
            <person name="Blankenship S."/>
            <person name="Bonito G."/>
            <person name="Cuomo C."/>
            <person name="Desiro A."/>
            <person name="Gervers K.A."/>
            <person name="Hundley H."/>
            <person name="Kuo A."/>
            <person name="LaButti K."/>
            <person name="Lang B.F."/>
            <person name="Lipzen A."/>
            <person name="O'Donnell K."/>
            <person name="Pangilinan J."/>
            <person name="Reynolds N."/>
            <person name="Sandor L."/>
            <person name="Smith M.E."/>
            <person name="Tsang A."/>
            <person name="Grigoriev I.V."/>
            <person name="Stajich J.E."/>
            <person name="Spatafora J.W."/>
        </authorList>
    </citation>
    <scope>NUCLEOTIDE SEQUENCE</scope>
    <source>
        <strain evidence="1">RSA 2281</strain>
    </source>
</reference>
<accession>A0AAD5K0K1</accession>
<dbReference type="Proteomes" id="UP001209540">
    <property type="component" value="Unassembled WGS sequence"/>
</dbReference>
<evidence type="ECO:0000313" key="1">
    <source>
        <dbReference type="EMBL" id="KAI9263328.1"/>
    </source>
</evidence>
<proteinExistence type="predicted"/>
<sequence length="111" mass="12504">MTTMIDRTCKATLFQRNSTRSITGKEQVDIKRNASCPDLLTIKNNLEYACSEAGKSNDVVATKKELIIETGVHVPKLLKDLFNKISKDVDNDIHGVRSLKAVCFRHILVRM</sequence>
<gene>
    <name evidence="1" type="ORF">BDA99DRAFT_537338</name>
</gene>
<organism evidence="1 2">
    <name type="scientific">Phascolomyces articulosus</name>
    <dbReference type="NCBI Taxonomy" id="60185"/>
    <lineage>
        <taxon>Eukaryota</taxon>
        <taxon>Fungi</taxon>
        <taxon>Fungi incertae sedis</taxon>
        <taxon>Mucoromycota</taxon>
        <taxon>Mucoromycotina</taxon>
        <taxon>Mucoromycetes</taxon>
        <taxon>Mucorales</taxon>
        <taxon>Lichtheimiaceae</taxon>
        <taxon>Phascolomyces</taxon>
    </lineage>
</organism>
<dbReference type="AlphaFoldDB" id="A0AAD5K0K1"/>